<sequence>MSTGDWDRALALIAEQRAATTVSGRESHRLRIVELPISPYLQWELHVLQVRAEAGVQDVRVLDASDVSHLEADHLLPELVFLGDTVMYEVLYDEDGTHSGGRRHDDPGVIRACHRQLVELHGAGEPLATYFDREIAALPAPAGQA</sequence>
<evidence type="ECO:0000259" key="1">
    <source>
        <dbReference type="Pfam" id="PF21806"/>
    </source>
</evidence>
<evidence type="ECO:0000313" key="2">
    <source>
        <dbReference type="EMBL" id="RFU41945.1"/>
    </source>
</evidence>
<keyword evidence="3" id="KW-1185">Reference proteome</keyword>
<protein>
    <recommendedName>
        <fullName evidence="1">DUF6879 domain-containing protein</fullName>
    </recommendedName>
</protein>
<evidence type="ECO:0000313" key="3">
    <source>
        <dbReference type="Proteomes" id="UP000261811"/>
    </source>
</evidence>
<dbReference type="EMBL" id="QURH01000177">
    <property type="protein sequence ID" value="RFU41945.1"/>
    <property type="molecule type" value="Genomic_DNA"/>
</dbReference>
<dbReference type="InterPro" id="IPR049244">
    <property type="entry name" value="DUF6879"/>
</dbReference>
<proteinExistence type="predicted"/>
<feature type="domain" description="DUF6879" evidence="1">
    <location>
        <begin position="14"/>
        <end position="131"/>
    </location>
</feature>
<dbReference type="Proteomes" id="UP000261811">
    <property type="component" value="Unassembled WGS sequence"/>
</dbReference>
<accession>A0A372JPI9</accession>
<organism evidence="2 3">
    <name type="scientific">Actinomadura logoneensis</name>
    <dbReference type="NCBI Taxonomy" id="2293572"/>
    <lineage>
        <taxon>Bacteria</taxon>
        <taxon>Bacillati</taxon>
        <taxon>Actinomycetota</taxon>
        <taxon>Actinomycetes</taxon>
        <taxon>Streptosporangiales</taxon>
        <taxon>Thermomonosporaceae</taxon>
        <taxon>Actinomadura</taxon>
    </lineage>
</organism>
<gene>
    <name evidence="2" type="ORF">DZF91_09190</name>
</gene>
<comment type="caution">
    <text evidence="2">The sequence shown here is derived from an EMBL/GenBank/DDBJ whole genome shotgun (WGS) entry which is preliminary data.</text>
</comment>
<dbReference type="OrthoDB" id="3436275at2"/>
<dbReference type="Pfam" id="PF21806">
    <property type="entry name" value="DUF6879"/>
    <property type="match status" value="1"/>
</dbReference>
<reference evidence="2 3" key="1">
    <citation type="submission" date="2018-08" db="EMBL/GenBank/DDBJ databases">
        <title>Actinomadura jelena sp. nov., a novel Actinomycete isolated from soil in Chad.</title>
        <authorList>
            <person name="Shi L."/>
        </authorList>
    </citation>
    <scope>NUCLEOTIDE SEQUENCE [LARGE SCALE GENOMIC DNA]</scope>
    <source>
        <strain evidence="2 3">NEAU-G17</strain>
    </source>
</reference>
<dbReference type="AlphaFoldDB" id="A0A372JPI9"/>
<name>A0A372JPI9_9ACTN</name>